<dbReference type="RefSeq" id="WP_037335034.1">
    <property type="nucleotide sequence ID" value="NZ_APNK01000005.1"/>
</dbReference>
<organism evidence="4 5">
    <name type="scientific">Salinisphaera hydrothermalis (strain C41B8)</name>
    <dbReference type="NCBI Taxonomy" id="1304275"/>
    <lineage>
        <taxon>Bacteria</taxon>
        <taxon>Pseudomonadati</taxon>
        <taxon>Pseudomonadota</taxon>
        <taxon>Gammaproteobacteria</taxon>
        <taxon>Salinisphaerales</taxon>
        <taxon>Salinisphaeraceae</taxon>
        <taxon>Salinisphaera</taxon>
    </lineage>
</organism>
<dbReference type="PATRIC" id="fig|1304275.5.peg.1031"/>
<keyword evidence="5" id="KW-1185">Reference proteome</keyword>
<dbReference type="SUPFAM" id="SSF53474">
    <property type="entry name" value="alpha/beta-Hydrolases"/>
    <property type="match status" value="1"/>
</dbReference>
<evidence type="ECO:0000313" key="4">
    <source>
        <dbReference type="EMBL" id="KEZ78240.1"/>
    </source>
</evidence>
<sequence>MKITANGLTLHADDSGSGSLALVFLHYWGGTARTWHPVMAALPANLRKVALDARGWGQSDRPDDGYDIATMADDVEAAVAALDMDRYVLVGHSMGGKVAQLLASRRPGGLAGLVLVAPSPAEGKSLPQPERDGMAAAYAAPESVGWTIDNVLTERALSPAMRDQVIADSLGGAEAAKQFWPHGAISEDVSADLARIDVPVRVIGGQHDKVDGVDMLRRLVLPSLPGATMQVLPDVGHLIPLEAPQALASAIVEFVDTECSGVCRTATRPEQVPAVFDAAINRGDLDAVMSLFHPEAKMRMQDGRTIAEGHGALREAIARLMAARPQIRNGVRRVIASGDVALLLLDWTIRMTSPDHDEIVERGVATQVAERNADGIWQLRISNPLGID</sequence>
<keyword evidence="1 4" id="KW-0378">Hydrolase</keyword>
<evidence type="ECO:0000259" key="3">
    <source>
        <dbReference type="Pfam" id="PF12697"/>
    </source>
</evidence>
<evidence type="ECO:0000256" key="1">
    <source>
        <dbReference type="ARBA" id="ARBA00022801"/>
    </source>
</evidence>
<evidence type="ECO:0000259" key="2">
    <source>
        <dbReference type="Pfam" id="PF12680"/>
    </source>
</evidence>
<dbReference type="OrthoDB" id="9780765at2"/>
<accession>A0A084INF6</accession>
<name>A0A084INF6_SALHC</name>
<dbReference type="AlphaFoldDB" id="A0A084INF6"/>
<dbReference type="STRING" id="1304275.C41B8_05043"/>
<dbReference type="PRINTS" id="PR00111">
    <property type="entry name" value="ABHYDROLASE"/>
</dbReference>
<feature type="domain" description="AB hydrolase-1" evidence="3">
    <location>
        <begin position="22"/>
        <end position="250"/>
    </location>
</feature>
<comment type="caution">
    <text evidence="4">The sequence shown here is derived from an EMBL/GenBank/DDBJ whole genome shotgun (WGS) entry which is preliminary data.</text>
</comment>
<dbReference type="EMBL" id="APNK01000005">
    <property type="protein sequence ID" value="KEZ78240.1"/>
    <property type="molecule type" value="Genomic_DNA"/>
</dbReference>
<dbReference type="Gene3D" id="3.40.50.1820">
    <property type="entry name" value="alpha/beta hydrolase"/>
    <property type="match status" value="1"/>
</dbReference>
<dbReference type="GO" id="GO:0016020">
    <property type="term" value="C:membrane"/>
    <property type="evidence" value="ECO:0007669"/>
    <property type="project" value="TreeGrafter"/>
</dbReference>
<dbReference type="InterPro" id="IPR037401">
    <property type="entry name" value="SnoaL-like"/>
</dbReference>
<dbReference type="InterPro" id="IPR029058">
    <property type="entry name" value="AB_hydrolase_fold"/>
</dbReference>
<dbReference type="PANTHER" id="PTHR43798">
    <property type="entry name" value="MONOACYLGLYCEROL LIPASE"/>
    <property type="match status" value="1"/>
</dbReference>
<dbReference type="eggNOG" id="COG2267">
    <property type="taxonomic scope" value="Bacteria"/>
</dbReference>
<gene>
    <name evidence="4" type="ORF">C41B8_05043</name>
</gene>
<dbReference type="PANTHER" id="PTHR43798:SF31">
    <property type="entry name" value="AB HYDROLASE SUPERFAMILY PROTEIN YCLE"/>
    <property type="match status" value="1"/>
</dbReference>
<proteinExistence type="predicted"/>
<evidence type="ECO:0000313" key="5">
    <source>
        <dbReference type="Proteomes" id="UP000028302"/>
    </source>
</evidence>
<reference evidence="4 5" key="1">
    <citation type="submission" date="2013-03" db="EMBL/GenBank/DDBJ databases">
        <title>Salinisphaera hydrothermalis C41B8 Genome Sequencing.</title>
        <authorList>
            <person name="Li C."/>
            <person name="Lai Q."/>
            <person name="Shao Z."/>
        </authorList>
    </citation>
    <scope>NUCLEOTIDE SEQUENCE [LARGE SCALE GENOMIC DNA]</scope>
    <source>
        <strain evidence="4 5">C41B8</strain>
    </source>
</reference>
<dbReference type="InterPro" id="IPR000073">
    <property type="entry name" value="AB_hydrolase_1"/>
</dbReference>
<dbReference type="Pfam" id="PF12680">
    <property type="entry name" value="SnoaL_2"/>
    <property type="match status" value="1"/>
</dbReference>
<dbReference type="InterPro" id="IPR032710">
    <property type="entry name" value="NTF2-like_dom_sf"/>
</dbReference>
<feature type="domain" description="SnoaL-like" evidence="2">
    <location>
        <begin position="276"/>
        <end position="365"/>
    </location>
</feature>
<dbReference type="eggNOG" id="COG4319">
    <property type="taxonomic scope" value="Bacteria"/>
</dbReference>
<dbReference type="Gene3D" id="3.10.450.50">
    <property type="match status" value="1"/>
</dbReference>
<dbReference type="Proteomes" id="UP000028302">
    <property type="component" value="Unassembled WGS sequence"/>
</dbReference>
<dbReference type="Pfam" id="PF12697">
    <property type="entry name" value="Abhydrolase_6"/>
    <property type="match status" value="1"/>
</dbReference>
<dbReference type="GO" id="GO:0016787">
    <property type="term" value="F:hydrolase activity"/>
    <property type="evidence" value="ECO:0007669"/>
    <property type="project" value="UniProtKB-KW"/>
</dbReference>
<protein>
    <submittedName>
        <fullName evidence="4">Putative hydrolase</fullName>
    </submittedName>
</protein>
<dbReference type="InterPro" id="IPR050266">
    <property type="entry name" value="AB_hydrolase_sf"/>
</dbReference>
<dbReference type="SUPFAM" id="SSF54427">
    <property type="entry name" value="NTF2-like"/>
    <property type="match status" value="1"/>
</dbReference>